<dbReference type="Proteomes" id="UP001165080">
    <property type="component" value="Unassembled WGS sequence"/>
</dbReference>
<evidence type="ECO:0000259" key="1">
    <source>
        <dbReference type="Pfam" id="PF05548"/>
    </source>
</evidence>
<sequence>MDLNAGSFRPSANRFRFSIPASGTTDQNMVIVDVGSIPLPDAKVATISYSKYFLSYRLRNTTYGGYDSGLSDSYHQKVLLHSYNGTISDTSLPRSVYISAAGPKFDKVWDRTFPEGNVFTAPFVPYNASTNLGGGLRIKVVSVGGMSATVEVCRMYSETEGTPGSAACQENLDRDW</sequence>
<gene>
    <name evidence="2" type="primary">PLESTB001355</name>
    <name evidence="2" type="ORF">PLESTB_000855300</name>
</gene>
<dbReference type="AlphaFoldDB" id="A0A9W6F2M8"/>
<organism evidence="2 3">
    <name type="scientific">Pleodorina starrii</name>
    <dbReference type="NCBI Taxonomy" id="330485"/>
    <lineage>
        <taxon>Eukaryota</taxon>
        <taxon>Viridiplantae</taxon>
        <taxon>Chlorophyta</taxon>
        <taxon>core chlorophytes</taxon>
        <taxon>Chlorophyceae</taxon>
        <taxon>CS clade</taxon>
        <taxon>Chlamydomonadales</taxon>
        <taxon>Volvocaceae</taxon>
        <taxon>Pleodorina</taxon>
    </lineage>
</organism>
<accession>A0A9W6F2M8</accession>
<evidence type="ECO:0000313" key="2">
    <source>
        <dbReference type="EMBL" id="GLC54358.1"/>
    </source>
</evidence>
<feature type="domain" description="Peptidase M11 gametolysin" evidence="1">
    <location>
        <begin position="3"/>
        <end position="95"/>
    </location>
</feature>
<reference evidence="2 3" key="1">
    <citation type="journal article" date="2023" name="Commun. Biol.">
        <title>Reorganization of the ancestral sex-determining regions during the evolution of trioecy in Pleodorina starrii.</title>
        <authorList>
            <person name="Takahashi K."/>
            <person name="Suzuki S."/>
            <person name="Kawai-Toyooka H."/>
            <person name="Yamamoto K."/>
            <person name="Hamaji T."/>
            <person name="Ootsuki R."/>
            <person name="Yamaguchi H."/>
            <person name="Kawachi M."/>
            <person name="Higashiyama T."/>
            <person name="Nozaki H."/>
        </authorList>
    </citation>
    <scope>NUCLEOTIDE SEQUENCE [LARGE SCALE GENOMIC DNA]</scope>
    <source>
        <strain evidence="2 3">NIES-4479</strain>
    </source>
</reference>
<protein>
    <recommendedName>
        <fullName evidence="1">Peptidase M11 gametolysin domain-containing protein</fullName>
    </recommendedName>
</protein>
<dbReference type="InterPro" id="IPR008752">
    <property type="entry name" value="Peptidase_M11"/>
</dbReference>
<evidence type="ECO:0000313" key="3">
    <source>
        <dbReference type="Proteomes" id="UP001165080"/>
    </source>
</evidence>
<dbReference type="Pfam" id="PF05548">
    <property type="entry name" value="Peptidase_M11"/>
    <property type="match status" value="1"/>
</dbReference>
<name>A0A9W6F2M8_9CHLO</name>
<dbReference type="EMBL" id="BRXU01000010">
    <property type="protein sequence ID" value="GLC54358.1"/>
    <property type="molecule type" value="Genomic_DNA"/>
</dbReference>
<proteinExistence type="predicted"/>
<comment type="caution">
    <text evidence="2">The sequence shown here is derived from an EMBL/GenBank/DDBJ whole genome shotgun (WGS) entry which is preliminary data.</text>
</comment>
<keyword evidence="3" id="KW-1185">Reference proteome</keyword>